<sequence>MDDLFQFIIDSPSSSSTLTPTTNDLIDSWFQQVTLDENATQDPKTTTNDPLIARFQKISFFSPIENFTSKPSPSRKKRKGSLFSQALATRCKPPEFFRQADILRQQIISSHLNRQAENYRAVYKAHPFSTGAF</sequence>
<organism evidence="2 3">
    <name type="scientific">Araneus ventricosus</name>
    <name type="common">Orbweaver spider</name>
    <name type="synonym">Epeira ventricosa</name>
    <dbReference type="NCBI Taxonomy" id="182803"/>
    <lineage>
        <taxon>Eukaryota</taxon>
        <taxon>Metazoa</taxon>
        <taxon>Ecdysozoa</taxon>
        <taxon>Arthropoda</taxon>
        <taxon>Chelicerata</taxon>
        <taxon>Arachnida</taxon>
        <taxon>Araneae</taxon>
        <taxon>Araneomorphae</taxon>
        <taxon>Entelegynae</taxon>
        <taxon>Araneoidea</taxon>
        <taxon>Araneidae</taxon>
        <taxon>Araneus</taxon>
    </lineage>
</organism>
<name>A0A4Y2MKF9_ARAVE</name>
<dbReference type="Proteomes" id="UP000499080">
    <property type="component" value="Unassembled WGS sequence"/>
</dbReference>
<evidence type="ECO:0000313" key="3">
    <source>
        <dbReference type="Proteomes" id="UP000499080"/>
    </source>
</evidence>
<proteinExistence type="predicted"/>
<dbReference type="EMBL" id="BGPR01204599">
    <property type="protein sequence ID" value="GBN26894.1"/>
    <property type="molecule type" value="Genomic_DNA"/>
</dbReference>
<gene>
    <name evidence="1" type="ORF">AVEN_105588_1</name>
    <name evidence="2" type="ORF">AVEN_133129_1</name>
</gene>
<evidence type="ECO:0000313" key="2">
    <source>
        <dbReference type="EMBL" id="GBN26894.1"/>
    </source>
</evidence>
<dbReference type="AlphaFoldDB" id="A0A4Y2MKF9"/>
<protein>
    <submittedName>
        <fullName evidence="2">Uncharacterized protein</fullName>
    </submittedName>
</protein>
<dbReference type="EMBL" id="BGPR01204591">
    <property type="protein sequence ID" value="GBN26869.1"/>
    <property type="molecule type" value="Genomic_DNA"/>
</dbReference>
<evidence type="ECO:0000313" key="1">
    <source>
        <dbReference type="EMBL" id="GBN26869.1"/>
    </source>
</evidence>
<keyword evidence="3" id="KW-1185">Reference proteome</keyword>
<comment type="caution">
    <text evidence="2">The sequence shown here is derived from an EMBL/GenBank/DDBJ whole genome shotgun (WGS) entry which is preliminary data.</text>
</comment>
<reference evidence="2 3" key="1">
    <citation type="journal article" date="2019" name="Sci. Rep.">
        <title>Orb-weaving spider Araneus ventricosus genome elucidates the spidroin gene catalogue.</title>
        <authorList>
            <person name="Kono N."/>
            <person name="Nakamura H."/>
            <person name="Ohtoshi R."/>
            <person name="Moran D.A.P."/>
            <person name="Shinohara A."/>
            <person name="Yoshida Y."/>
            <person name="Fujiwara M."/>
            <person name="Mori M."/>
            <person name="Tomita M."/>
            <person name="Arakawa K."/>
        </authorList>
    </citation>
    <scope>NUCLEOTIDE SEQUENCE [LARGE SCALE GENOMIC DNA]</scope>
</reference>
<accession>A0A4Y2MKF9</accession>